<evidence type="ECO:0000256" key="1">
    <source>
        <dbReference type="ARBA" id="ARBA00004141"/>
    </source>
</evidence>
<evidence type="ECO:0000256" key="4">
    <source>
        <dbReference type="ARBA" id="ARBA00022692"/>
    </source>
</evidence>
<evidence type="ECO:0000256" key="8">
    <source>
        <dbReference type="ARBA" id="ARBA00023303"/>
    </source>
</evidence>
<evidence type="ECO:0000313" key="11">
    <source>
        <dbReference type="EMBL" id="KAK7165861.1"/>
    </source>
</evidence>
<dbReference type="PANTHER" id="PTHR32261">
    <property type="entry name" value="CALCIUM HOMEOSTASIS MODULATOR PROTEIN"/>
    <property type="match status" value="1"/>
</dbReference>
<evidence type="ECO:0000256" key="6">
    <source>
        <dbReference type="ARBA" id="ARBA00023065"/>
    </source>
</evidence>
<proteinExistence type="inferred from homology"/>
<evidence type="ECO:0000256" key="9">
    <source>
        <dbReference type="SAM" id="MobiDB-lite"/>
    </source>
</evidence>
<dbReference type="GO" id="GO:1904669">
    <property type="term" value="P:ATP export"/>
    <property type="evidence" value="ECO:0007669"/>
    <property type="project" value="UniProtKB-ARBA"/>
</dbReference>
<feature type="region of interest" description="Disordered" evidence="9">
    <location>
        <begin position="339"/>
        <end position="370"/>
    </location>
</feature>
<organism evidence="11 12">
    <name type="scientific">Phoxinus phoxinus</name>
    <name type="common">Eurasian minnow</name>
    <dbReference type="NCBI Taxonomy" id="58324"/>
    <lineage>
        <taxon>Eukaryota</taxon>
        <taxon>Metazoa</taxon>
        <taxon>Chordata</taxon>
        <taxon>Craniata</taxon>
        <taxon>Vertebrata</taxon>
        <taxon>Euteleostomi</taxon>
        <taxon>Actinopterygii</taxon>
        <taxon>Neopterygii</taxon>
        <taxon>Teleostei</taxon>
        <taxon>Ostariophysi</taxon>
        <taxon>Cypriniformes</taxon>
        <taxon>Leuciscidae</taxon>
        <taxon>Phoxininae</taxon>
        <taxon>Phoxinus</taxon>
    </lineage>
</organism>
<dbReference type="GO" id="GO:0005261">
    <property type="term" value="F:monoatomic cation channel activity"/>
    <property type="evidence" value="ECO:0007669"/>
    <property type="project" value="TreeGrafter"/>
</dbReference>
<dbReference type="Proteomes" id="UP001364617">
    <property type="component" value="Unassembled WGS sequence"/>
</dbReference>
<accession>A0AAN9HDL5</accession>
<keyword evidence="8" id="KW-0407">Ion channel</keyword>
<feature type="transmembrane region" description="Helical" evidence="10">
    <location>
        <begin position="21"/>
        <end position="37"/>
    </location>
</feature>
<dbReference type="PANTHER" id="PTHR32261:SF2">
    <property type="entry name" value="CALCIUM HOMEOSTASIS MODULATOR PROTEIN 1"/>
    <property type="match status" value="1"/>
</dbReference>
<dbReference type="GO" id="GO:0005886">
    <property type="term" value="C:plasma membrane"/>
    <property type="evidence" value="ECO:0007669"/>
    <property type="project" value="TreeGrafter"/>
</dbReference>
<evidence type="ECO:0000313" key="12">
    <source>
        <dbReference type="Proteomes" id="UP001364617"/>
    </source>
</evidence>
<feature type="compositionally biased region" description="Acidic residues" evidence="9">
    <location>
        <begin position="268"/>
        <end position="280"/>
    </location>
</feature>
<protein>
    <recommendedName>
        <fullName evidence="13">Calcium homeostasis modulator 1</fullName>
    </recommendedName>
</protein>
<feature type="region of interest" description="Disordered" evidence="9">
    <location>
        <begin position="260"/>
        <end position="281"/>
    </location>
</feature>
<keyword evidence="7 10" id="KW-0472">Membrane</keyword>
<evidence type="ECO:0000256" key="10">
    <source>
        <dbReference type="SAM" id="Phobius"/>
    </source>
</evidence>
<dbReference type="Pfam" id="PF14798">
    <property type="entry name" value="Ca_hom_mod"/>
    <property type="match status" value="1"/>
</dbReference>
<comment type="caution">
    <text evidence="11">The sequence shown here is derived from an EMBL/GenBank/DDBJ whole genome shotgun (WGS) entry which is preliminary data.</text>
</comment>
<dbReference type="InterPro" id="IPR029569">
    <property type="entry name" value="CALHM"/>
</dbReference>
<evidence type="ECO:0000256" key="7">
    <source>
        <dbReference type="ARBA" id="ARBA00023136"/>
    </source>
</evidence>
<dbReference type="AlphaFoldDB" id="A0AAN9HDL5"/>
<evidence type="ECO:0000256" key="2">
    <source>
        <dbReference type="ARBA" id="ARBA00008497"/>
    </source>
</evidence>
<keyword evidence="6" id="KW-0406">Ion transport</keyword>
<comment type="subcellular location">
    <subcellularLocation>
        <location evidence="1">Membrane</location>
        <topology evidence="1">Multi-pass membrane protein</topology>
    </subcellularLocation>
</comment>
<dbReference type="EMBL" id="JAYKXH010000006">
    <property type="protein sequence ID" value="KAK7165861.1"/>
    <property type="molecule type" value="Genomic_DNA"/>
</dbReference>
<evidence type="ECO:0000256" key="5">
    <source>
        <dbReference type="ARBA" id="ARBA00022989"/>
    </source>
</evidence>
<keyword evidence="12" id="KW-1185">Reference proteome</keyword>
<evidence type="ECO:0000256" key="3">
    <source>
        <dbReference type="ARBA" id="ARBA00022448"/>
    </source>
</evidence>
<keyword evidence="5 10" id="KW-1133">Transmembrane helix</keyword>
<feature type="transmembrane region" description="Helical" evidence="10">
    <location>
        <begin position="49"/>
        <end position="74"/>
    </location>
</feature>
<gene>
    <name evidence="11" type="ORF">R3I93_005824</name>
</gene>
<keyword evidence="4 10" id="KW-0812">Transmembrane</keyword>
<keyword evidence="3" id="KW-0813">Transport</keyword>
<reference evidence="11 12" key="1">
    <citation type="submission" date="2024-02" db="EMBL/GenBank/DDBJ databases">
        <title>Chromosome-level genome assembly of the Eurasian Minnow (Phoxinus phoxinus).</title>
        <authorList>
            <person name="Oriowo T.O."/>
            <person name="Martin S."/>
            <person name="Stange M."/>
            <person name="Chrysostomakis Y."/>
            <person name="Brown T."/>
            <person name="Winkler S."/>
            <person name="Kukowka S."/>
            <person name="Myers E.W."/>
            <person name="Bohne A."/>
        </authorList>
    </citation>
    <scope>NUCLEOTIDE SEQUENCE [LARGE SCALE GENOMIC DNA]</scope>
    <source>
        <strain evidence="11">ZFMK-TIS-60720</strain>
        <tissue evidence="11">Whole Organism</tissue>
    </source>
</reference>
<feature type="transmembrane region" description="Helical" evidence="10">
    <location>
        <begin position="177"/>
        <end position="201"/>
    </location>
</feature>
<name>A0AAN9HDL5_9TELE</name>
<comment type="similarity">
    <text evidence="2">Belongs to the CALHM family.</text>
</comment>
<evidence type="ECO:0008006" key="13">
    <source>
        <dbReference type="Google" id="ProtNLM"/>
    </source>
</evidence>
<sequence length="415" mass="46734">MDKVRMMAQILQTNQESFMNGICGIMALASAQLYTSFEFNCPCIPEFNYSYGISMLVIPPIWFFLLGFVLNNNVSMLAEELKRPLGQRRKDPKVLRYMCVSMSQRSLIAPAVWISVTLMDGKSFLCAYSMDLDISEFGRNVSGYGLSQEELTRTLAKIPCKHIYDGQHILSREAAVIYIRCISQAFGWLFLMIITIIAFLIRAIRPCFNQAAFLKTKYWSHYVDTERKVFDETCTEHGKSFAKVCIKQYFEDMSGEIQSFHDHSRGDDSDDDDDKPETEEDKLLGIRRQDTMNKLLWDWHKCKPALSLRKCADASTGQNGDCSMNANCNQDGHDCDNTDRSADPKGGKSGYVNDGLDVGQSDSGRGYDNASYSVDQNVFTKRHSNSTNQNGLMNGGVPSSCSAQKKACAVYYSKV</sequence>